<evidence type="ECO:0000313" key="4">
    <source>
        <dbReference type="Proteomes" id="UP000245137"/>
    </source>
</evidence>
<keyword evidence="3" id="KW-0378">Hydrolase</keyword>
<name>A0A2U1SM17_METSR</name>
<proteinExistence type="predicted"/>
<keyword evidence="2" id="KW-0472">Membrane</keyword>
<dbReference type="RefSeq" id="WP_108918430.1">
    <property type="nucleotide sequence ID" value="NZ_BGJY01000004.1"/>
</dbReference>
<dbReference type="PROSITE" id="PS51257">
    <property type="entry name" value="PROKAR_LIPOPROTEIN"/>
    <property type="match status" value="1"/>
</dbReference>
<dbReference type="AlphaFoldDB" id="A0A2U1SM17"/>
<feature type="region of interest" description="Disordered" evidence="1">
    <location>
        <begin position="358"/>
        <end position="382"/>
    </location>
</feature>
<dbReference type="GO" id="GO:0016787">
    <property type="term" value="F:hydrolase activity"/>
    <property type="evidence" value="ECO:0007669"/>
    <property type="project" value="UniProtKB-KW"/>
</dbReference>
<sequence length="382" mass="41082">MNPDRDETRRATPSSARHSRNAAIIVALALTIGCAVTSGMASGGAATPISVEAEEKRSAAEETKSLHADGVTELVAFDSAPFPFDGAAPGKRAFLDVAVGGRRGHRARNGGVLWADETFGDRRVLLHIPRDFDPARPATIVVFFHGFGATLARDVRDRQLVPEQISASGANAVLIAPQFAVDARDGSAGHFWERGSFRRFLDEAALHLARAYGDPAAEPSFRAMPITLVAYSGGFLPAAYSIRDMEGDSRLRGVALLDAAYGELDVFARWIEKRSGFFVSASTGSTAGQNARLRQMLAARGVAFGSDAERIGRGVTFLHTGDAYSHRDYVTKAWTREPIRDLLAHMPDVVRRDVAVAAWSGPPDGDRRSATAEDEEPQPNGR</sequence>
<feature type="transmembrane region" description="Helical" evidence="2">
    <location>
        <begin position="21"/>
        <end position="41"/>
    </location>
</feature>
<dbReference type="EMBL" id="PUIV01000040">
    <property type="protein sequence ID" value="PWB92661.1"/>
    <property type="molecule type" value="Genomic_DNA"/>
</dbReference>
<dbReference type="InterPro" id="IPR029058">
    <property type="entry name" value="AB_hydrolase_fold"/>
</dbReference>
<comment type="caution">
    <text evidence="3">The sequence shown here is derived from an EMBL/GenBank/DDBJ whole genome shotgun (WGS) entry which is preliminary data.</text>
</comment>
<dbReference type="Gene3D" id="3.40.50.1820">
    <property type="entry name" value="alpha/beta hydrolase"/>
    <property type="match status" value="1"/>
</dbReference>
<reference evidence="3 4" key="1">
    <citation type="journal article" date="2018" name="Appl. Microbiol. Biotechnol.">
        <title>Co-cultivation of the strictly anaerobic methanogen Methanosarcina barkeri with aerobic methanotrophs in an oxygen-limited membrane bioreactor.</title>
        <authorList>
            <person name="In 't Zandt M.H."/>
            <person name="van den Bosch T.J.M."/>
            <person name="Rijkers R."/>
            <person name="van Kessel M.A.H.J."/>
            <person name="Jetten M.S.M."/>
            <person name="Welte C.U."/>
        </authorList>
    </citation>
    <scope>NUCLEOTIDE SEQUENCE [LARGE SCALE GENOMIC DNA]</scope>
    <source>
        <strain evidence="3 4">DSM 17706</strain>
    </source>
</reference>
<dbReference type="SUPFAM" id="SSF53474">
    <property type="entry name" value="alpha/beta-Hydrolases"/>
    <property type="match status" value="1"/>
</dbReference>
<gene>
    <name evidence="3" type="ORF">C5689_16985</name>
</gene>
<evidence type="ECO:0000256" key="1">
    <source>
        <dbReference type="SAM" id="MobiDB-lite"/>
    </source>
</evidence>
<dbReference type="OrthoDB" id="8019456at2"/>
<evidence type="ECO:0000256" key="2">
    <source>
        <dbReference type="SAM" id="Phobius"/>
    </source>
</evidence>
<keyword evidence="2" id="KW-0812">Transmembrane</keyword>
<feature type="compositionally biased region" description="Acidic residues" evidence="1">
    <location>
        <begin position="372"/>
        <end position="382"/>
    </location>
</feature>
<evidence type="ECO:0000313" key="3">
    <source>
        <dbReference type="EMBL" id="PWB92661.1"/>
    </source>
</evidence>
<organism evidence="3 4">
    <name type="scientific">Methylosinus sporium</name>
    <dbReference type="NCBI Taxonomy" id="428"/>
    <lineage>
        <taxon>Bacteria</taxon>
        <taxon>Pseudomonadati</taxon>
        <taxon>Pseudomonadota</taxon>
        <taxon>Alphaproteobacteria</taxon>
        <taxon>Hyphomicrobiales</taxon>
        <taxon>Methylocystaceae</taxon>
        <taxon>Methylosinus</taxon>
    </lineage>
</organism>
<dbReference type="Proteomes" id="UP000245137">
    <property type="component" value="Unassembled WGS sequence"/>
</dbReference>
<keyword evidence="4" id="KW-1185">Reference proteome</keyword>
<protein>
    <submittedName>
        <fullName evidence="3">Alpha/beta hydrolase</fullName>
    </submittedName>
</protein>
<keyword evidence="2" id="KW-1133">Transmembrane helix</keyword>
<accession>A0A2U1SM17</accession>